<dbReference type="PRINTS" id="PR00040">
    <property type="entry name" value="HTHMERR"/>
</dbReference>
<dbReference type="EMBL" id="BAABLW010000007">
    <property type="protein sequence ID" value="GAA4926401.1"/>
    <property type="molecule type" value="Genomic_DNA"/>
</dbReference>
<comment type="caution">
    <text evidence="4">The sequence shown here is derived from an EMBL/GenBank/DDBJ whole genome shotgun (WGS) entry which is preliminary data.</text>
</comment>
<name>A0ABP9G2Y5_9MICC</name>
<keyword evidence="5" id="KW-1185">Reference proteome</keyword>
<dbReference type="PROSITE" id="PS00552">
    <property type="entry name" value="HTH_MERR_1"/>
    <property type="match status" value="1"/>
</dbReference>
<dbReference type="GO" id="GO:0003677">
    <property type="term" value="F:DNA binding"/>
    <property type="evidence" value="ECO:0007669"/>
    <property type="project" value="UniProtKB-KW"/>
</dbReference>
<feature type="domain" description="HTH merR-type" evidence="3">
    <location>
        <begin position="15"/>
        <end position="83"/>
    </location>
</feature>
<proteinExistence type="predicted"/>
<organism evidence="4 5">
    <name type="scientific">Nesterenkonia rhizosphaerae</name>
    <dbReference type="NCBI Taxonomy" id="1348272"/>
    <lineage>
        <taxon>Bacteria</taxon>
        <taxon>Bacillati</taxon>
        <taxon>Actinomycetota</taxon>
        <taxon>Actinomycetes</taxon>
        <taxon>Micrococcales</taxon>
        <taxon>Micrococcaceae</taxon>
        <taxon>Nesterenkonia</taxon>
    </lineage>
</organism>
<evidence type="ECO:0000256" key="1">
    <source>
        <dbReference type="ARBA" id="ARBA00023125"/>
    </source>
</evidence>
<dbReference type="PANTHER" id="PTHR30204">
    <property type="entry name" value="REDOX-CYCLING DRUG-SENSING TRANSCRIPTIONAL ACTIVATOR SOXR"/>
    <property type="match status" value="1"/>
</dbReference>
<dbReference type="PANTHER" id="PTHR30204:SF97">
    <property type="entry name" value="MERR FAMILY REGULATORY PROTEIN"/>
    <property type="match status" value="1"/>
</dbReference>
<keyword evidence="2" id="KW-0175">Coiled coil</keyword>
<dbReference type="SUPFAM" id="SSF46955">
    <property type="entry name" value="Putative DNA-binding domain"/>
    <property type="match status" value="1"/>
</dbReference>
<reference evidence="5" key="1">
    <citation type="journal article" date="2019" name="Int. J. Syst. Evol. Microbiol.">
        <title>The Global Catalogue of Microorganisms (GCM) 10K type strain sequencing project: providing services to taxonomists for standard genome sequencing and annotation.</title>
        <authorList>
            <consortium name="The Broad Institute Genomics Platform"/>
            <consortium name="The Broad Institute Genome Sequencing Center for Infectious Disease"/>
            <person name="Wu L."/>
            <person name="Ma J."/>
        </authorList>
    </citation>
    <scope>NUCLEOTIDE SEQUENCE [LARGE SCALE GENOMIC DNA]</scope>
    <source>
        <strain evidence="5">JCM 19129</strain>
    </source>
</reference>
<protein>
    <submittedName>
        <fullName evidence="4">MerR family DNA-binding transcriptional regulator</fullName>
    </submittedName>
</protein>
<dbReference type="Proteomes" id="UP001500368">
    <property type="component" value="Unassembled WGS sequence"/>
</dbReference>
<feature type="coiled-coil region" evidence="2">
    <location>
        <begin position="95"/>
        <end position="129"/>
    </location>
</feature>
<evidence type="ECO:0000313" key="4">
    <source>
        <dbReference type="EMBL" id="GAA4926401.1"/>
    </source>
</evidence>
<dbReference type="Pfam" id="PF13411">
    <property type="entry name" value="MerR_1"/>
    <property type="match status" value="1"/>
</dbReference>
<dbReference type="InterPro" id="IPR000551">
    <property type="entry name" value="MerR-type_HTH_dom"/>
</dbReference>
<gene>
    <name evidence="4" type="ORF">GCM10025790_25410</name>
</gene>
<dbReference type="InterPro" id="IPR009061">
    <property type="entry name" value="DNA-bd_dom_put_sf"/>
</dbReference>
<dbReference type="InterPro" id="IPR047057">
    <property type="entry name" value="MerR_fam"/>
</dbReference>
<dbReference type="RefSeq" id="WP_345478378.1">
    <property type="nucleotide sequence ID" value="NZ_BAABLW010000007.1"/>
</dbReference>
<keyword evidence="1 4" id="KW-0238">DNA-binding</keyword>
<evidence type="ECO:0000259" key="3">
    <source>
        <dbReference type="PROSITE" id="PS50937"/>
    </source>
</evidence>
<dbReference type="PROSITE" id="PS50937">
    <property type="entry name" value="HTH_MERR_2"/>
    <property type="match status" value="1"/>
</dbReference>
<dbReference type="Gene3D" id="1.10.1660.10">
    <property type="match status" value="1"/>
</dbReference>
<evidence type="ECO:0000256" key="2">
    <source>
        <dbReference type="SAM" id="Coils"/>
    </source>
</evidence>
<accession>A0ABP9G2Y5</accession>
<sequence>MVKADTGVRFKSDELLSIGELSRRTGVSPRSIRYYEQQGLLVSERTGSGHRRFMPEVVDRVVLIQHMFAAGLSSQDIYPILPCMIDESQRTKFLMDELRRHRDRLTEEVRKQQETINILNEVIEEYEQDG</sequence>
<evidence type="ECO:0000313" key="5">
    <source>
        <dbReference type="Proteomes" id="UP001500368"/>
    </source>
</evidence>
<dbReference type="SMART" id="SM00422">
    <property type="entry name" value="HTH_MERR"/>
    <property type="match status" value="1"/>
</dbReference>